<dbReference type="Pfam" id="PF00005">
    <property type="entry name" value="ABC_tran"/>
    <property type="match status" value="1"/>
</dbReference>
<dbReference type="Proteomes" id="UP000000370">
    <property type="component" value="Chromosome"/>
</dbReference>
<sequence length="303" mass="34697" precursor="true">MHKMDILTLSHVTKRFGSHKVIDDLSFSVPENTIYGFIGENGAGKTTTMKMILGLYQVEDGVIQVNGEKVTYGQTNTNRFIGYLPDVPEFYGYMTPTEYLRLCGEITGIPEKQLKSRTNELLELVGLEKANKRIQGFSRGMKQRLGIAQALLNKPKLLICDEPTSALDPIGRKEIIDILQSVKNQTTVVFSTHILSDVERICDEIGLLHNGKLALHGNMNDIRKLRRRDGYEIEFYREEDARNFSELYDGGILISKMQLLYKERNEEDMLKAMKVLYENNIHPQKIEMREATLESLFMEVVKK</sequence>
<dbReference type="PROSITE" id="PS50893">
    <property type="entry name" value="ABC_TRANSPORTER_2"/>
    <property type="match status" value="1"/>
</dbReference>
<dbReference type="HOGENOM" id="CLU_000604_1_2_9"/>
<keyword evidence="3" id="KW-0547">Nucleotide-binding</keyword>
<organism evidence="6 7">
    <name type="scientific">Lachnoclostridium phytofermentans (strain ATCC 700394 / DSM 18823 / ISDg)</name>
    <name type="common">Clostridium phytofermentans</name>
    <dbReference type="NCBI Taxonomy" id="357809"/>
    <lineage>
        <taxon>Bacteria</taxon>
        <taxon>Bacillati</taxon>
        <taxon>Bacillota</taxon>
        <taxon>Clostridia</taxon>
        <taxon>Lachnospirales</taxon>
        <taxon>Lachnospiraceae</taxon>
    </lineage>
</organism>
<protein>
    <submittedName>
        <fullName evidence="6">ABC transporter related</fullName>
    </submittedName>
</protein>
<dbReference type="PANTHER" id="PTHR43335:SF4">
    <property type="entry name" value="ABC TRANSPORTER, ATP-BINDING PROTEIN"/>
    <property type="match status" value="1"/>
</dbReference>
<dbReference type="CDD" id="cd03230">
    <property type="entry name" value="ABC_DR_subfamily_A"/>
    <property type="match status" value="1"/>
</dbReference>
<evidence type="ECO:0000256" key="2">
    <source>
        <dbReference type="ARBA" id="ARBA00022448"/>
    </source>
</evidence>
<dbReference type="InterPro" id="IPR027417">
    <property type="entry name" value="P-loop_NTPase"/>
</dbReference>
<evidence type="ECO:0000256" key="1">
    <source>
        <dbReference type="ARBA" id="ARBA00005417"/>
    </source>
</evidence>
<evidence type="ECO:0000256" key="4">
    <source>
        <dbReference type="ARBA" id="ARBA00022840"/>
    </source>
</evidence>
<keyword evidence="7" id="KW-1185">Reference proteome</keyword>
<gene>
    <name evidence="6" type="ordered locus">Cphy_2113</name>
</gene>
<dbReference type="InterPro" id="IPR003593">
    <property type="entry name" value="AAA+_ATPase"/>
</dbReference>
<dbReference type="EMBL" id="CP000885">
    <property type="protein sequence ID" value="ABX42479.1"/>
    <property type="molecule type" value="Genomic_DNA"/>
</dbReference>
<dbReference type="GO" id="GO:0005524">
    <property type="term" value="F:ATP binding"/>
    <property type="evidence" value="ECO:0007669"/>
    <property type="project" value="UniProtKB-KW"/>
</dbReference>
<proteinExistence type="inferred from homology"/>
<evidence type="ECO:0000313" key="7">
    <source>
        <dbReference type="Proteomes" id="UP000000370"/>
    </source>
</evidence>
<reference evidence="7" key="1">
    <citation type="submission" date="2007-11" db="EMBL/GenBank/DDBJ databases">
        <title>Complete genome sequence of Clostridium phytofermentans ISDg.</title>
        <authorList>
            <person name="Leschine S.B."/>
            <person name="Warnick T.A."/>
            <person name="Blanchard J.L."/>
            <person name="Schnell D.J."/>
            <person name="Petit E.L."/>
            <person name="LaTouf W.G."/>
            <person name="Copeland A."/>
            <person name="Lucas S."/>
            <person name="Lapidus A."/>
            <person name="Barry K."/>
            <person name="Glavina del Rio T."/>
            <person name="Dalin E."/>
            <person name="Tice H."/>
            <person name="Pitluck S."/>
            <person name="Kiss H."/>
            <person name="Brettin T."/>
            <person name="Bruce D."/>
            <person name="Detter J.C."/>
            <person name="Han C."/>
            <person name="Kuske C."/>
            <person name="Schmutz J."/>
            <person name="Larimer F."/>
            <person name="Land M."/>
            <person name="Hauser L."/>
            <person name="Kyrpides N."/>
            <person name="Kim E.A."/>
            <person name="Richardson P."/>
        </authorList>
    </citation>
    <scope>NUCLEOTIDE SEQUENCE [LARGE SCALE GENOMIC DNA]</scope>
    <source>
        <strain evidence="7">ATCC 700394 / DSM 18823 / ISDg</strain>
    </source>
</reference>
<dbReference type="KEGG" id="cpy:Cphy_2113"/>
<comment type="similarity">
    <text evidence="1">Belongs to the ABC transporter superfamily.</text>
</comment>
<evidence type="ECO:0000313" key="6">
    <source>
        <dbReference type="EMBL" id="ABX42479.1"/>
    </source>
</evidence>
<accession>A9KJ67</accession>
<keyword evidence="4" id="KW-0067">ATP-binding</keyword>
<dbReference type="SUPFAM" id="SSF52540">
    <property type="entry name" value="P-loop containing nucleoside triphosphate hydrolases"/>
    <property type="match status" value="1"/>
</dbReference>
<dbReference type="eggNOG" id="COG1131">
    <property type="taxonomic scope" value="Bacteria"/>
</dbReference>
<evidence type="ECO:0000256" key="3">
    <source>
        <dbReference type="ARBA" id="ARBA00022741"/>
    </source>
</evidence>
<dbReference type="SMART" id="SM00382">
    <property type="entry name" value="AAA"/>
    <property type="match status" value="1"/>
</dbReference>
<name>A9KJ67_LACP7</name>
<dbReference type="InterPro" id="IPR003439">
    <property type="entry name" value="ABC_transporter-like_ATP-bd"/>
</dbReference>
<feature type="domain" description="ABC transporter" evidence="5">
    <location>
        <begin position="7"/>
        <end position="235"/>
    </location>
</feature>
<dbReference type="STRING" id="357809.Cphy_2113"/>
<dbReference type="AlphaFoldDB" id="A9KJ67"/>
<dbReference type="GO" id="GO:0016887">
    <property type="term" value="F:ATP hydrolysis activity"/>
    <property type="evidence" value="ECO:0007669"/>
    <property type="project" value="InterPro"/>
</dbReference>
<dbReference type="PANTHER" id="PTHR43335">
    <property type="entry name" value="ABC TRANSPORTER, ATP-BINDING PROTEIN"/>
    <property type="match status" value="1"/>
</dbReference>
<dbReference type="Gene3D" id="3.40.50.300">
    <property type="entry name" value="P-loop containing nucleotide triphosphate hydrolases"/>
    <property type="match status" value="1"/>
</dbReference>
<keyword evidence="2" id="KW-0813">Transport</keyword>
<evidence type="ECO:0000259" key="5">
    <source>
        <dbReference type="PROSITE" id="PS50893"/>
    </source>
</evidence>